<evidence type="ECO:0000256" key="4">
    <source>
        <dbReference type="ARBA" id="ARBA00023277"/>
    </source>
</evidence>
<dbReference type="Proteomes" id="UP001064933">
    <property type="component" value="Chromosome"/>
</dbReference>
<name>A0ABY6B7K1_9BURK</name>
<dbReference type="SUPFAM" id="SSF51445">
    <property type="entry name" value="(Trans)glycosidases"/>
    <property type="match status" value="1"/>
</dbReference>
<evidence type="ECO:0000313" key="11">
    <source>
        <dbReference type="Proteomes" id="UP001064933"/>
    </source>
</evidence>
<proteinExistence type="inferred from homology"/>
<feature type="domain" description="Glycoside hydrolase family 5" evidence="9">
    <location>
        <begin position="171"/>
        <end position="463"/>
    </location>
</feature>
<keyword evidence="2 7" id="KW-0378">Hydrolase</keyword>
<feature type="compositionally biased region" description="Basic residues" evidence="8">
    <location>
        <begin position="11"/>
        <end position="21"/>
    </location>
</feature>
<dbReference type="Pfam" id="PF00150">
    <property type="entry name" value="Cellulase"/>
    <property type="match status" value="1"/>
</dbReference>
<evidence type="ECO:0000256" key="8">
    <source>
        <dbReference type="SAM" id="MobiDB-lite"/>
    </source>
</evidence>
<dbReference type="RefSeq" id="WP_261759011.1">
    <property type="nucleotide sequence ID" value="NZ_CP104562.2"/>
</dbReference>
<sequence length="492" mass="53195">MPDASSASPHPHPHPHPRRLPTVRAGRACLSVLAVLGSLLLAPLSQAQTCGSGGGATVCLTSTGSADNIALNWTVSGTVSNVQVYRDTDSEAAGRTRLSTVSASTTRYTDAAAAAGTRYWYWIKFTANGASYNAGPANAVRTTATTGGMRDLTSTQLAAQMAPGWNLGNSLEAIGGETAWGNPKVTQALLTSVKAAGFKTVRIPVSWAQYADASDTISAAWMARVTEVVGYARNAGLYVIINVHWDGGWMQPTYARQAAVNARLTKFWTQIANNFKNHDDYLLFAGTNEVMVDGDYGTPTVEYYTVQNSFNQTFVNAVRATGGNNAKRHLVVQGFNTNIDHTVNFATLPNDSASRRLMMEVHYYDPYNFTLNASSNIWQWGSIATDASATETWANESYLDAQFQKMKARFIDPGTPVILGEYGAISRTNISGAERYRTYWVQSVTRSAKAKGLVPVYWDNGYTSNNSMGLFNRATGAVVYTDLVNTIVNASK</sequence>
<dbReference type="InterPro" id="IPR017853">
    <property type="entry name" value="GH"/>
</dbReference>
<evidence type="ECO:0000256" key="3">
    <source>
        <dbReference type="ARBA" id="ARBA00023001"/>
    </source>
</evidence>
<dbReference type="Gene3D" id="3.20.20.80">
    <property type="entry name" value="Glycosidases"/>
    <property type="match status" value="1"/>
</dbReference>
<keyword evidence="4" id="KW-0119">Carbohydrate metabolism</keyword>
<comment type="similarity">
    <text evidence="1 7">Belongs to the glycosyl hydrolase 5 (cellulase A) family.</text>
</comment>
<evidence type="ECO:0000256" key="5">
    <source>
        <dbReference type="ARBA" id="ARBA00023295"/>
    </source>
</evidence>
<dbReference type="Gene3D" id="2.60.40.10">
    <property type="entry name" value="Immunoglobulins"/>
    <property type="match status" value="1"/>
</dbReference>
<dbReference type="InterPro" id="IPR050386">
    <property type="entry name" value="Glycosyl_hydrolase_5"/>
</dbReference>
<evidence type="ECO:0000256" key="2">
    <source>
        <dbReference type="ARBA" id="ARBA00022801"/>
    </source>
</evidence>
<accession>A0ABY6B7K1</accession>
<protein>
    <submittedName>
        <fullName evidence="10">Glycoside hydrolase family 5 protein</fullName>
    </submittedName>
</protein>
<keyword evidence="3" id="KW-0136">Cellulose degradation</keyword>
<dbReference type="GO" id="GO:0016787">
    <property type="term" value="F:hydrolase activity"/>
    <property type="evidence" value="ECO:0007669"/>
    <property type="project" value="UniProtKB-KW"/>
</dbReference>
<evidence type="ECO:0000313" key="10">
    <source>
        <dbReference type="EMBL" id="UXH79191.1"/>
    </source>
</evidence>
<dbReference type="PANTHER" id="PTHR31297:SF41">
    <property type="entry name" value="ENDOGLUCANASE, PUTATIVE (AFU_ORTHOLOGUE AFUA_5G01830)-RELATED"/>
    <property type="match status" value="1"/>
</dbReference>
<evidence type="ECO:0000256" key="7">
    <source>
        <dbReference type="RuleBase" id="RU361153"/>
    </source>
</evidence>
<dbReference type="EMBL" id="CP104562">
    <property type="protein sequence ID" value="UXH79191.1"/>
    <property type="molecule type" value="Genomic_DNA"/>
</dbReference>
<gene>
    <name evidence="10" type="ORF">N4261_04430</name>
</gene>
<keyword evidence="5 7" id="KW-0326">Glycosidase</keyword>
<evidence type="ECO:0000259" key="9">
    <source>
        <dbReference type="Pfam" id="PF00150"/>
    </source>
</evidence>
<evidence type="ECO:0000256" key="6">
    <source>
        <dbReference type="ARBA" id="ARBA00023326"/>
    </source>
</evidence>
<dbReference type="PANTHER" id="PTHR31297">
    <property type="entry name" value="GLUCAN ENDO-1,6-BETA-GLUCOSIDASE B"/>
    <property type="match status" value="1"/>
</dbReference>
<dbReference type="InterPro" id="IPR013783">
    <property type="entry name" value="Ig-like_fold"/>
</dbReference>
<feature type="region of interest" description="Disordered" evidence="8">
    <location>
        <begin position="1"/>
        <end position="21"/>
    </location>
</feature>
<organism evidence="10 11">
    <name type="scientific">Roseateles amylovorans</name>
    <dbReference type="NCBI Taxonomy" id="2978473"/>
    <lineage>
        <taxon>Bacteria</taxon>
        <taxon>Pseudomonadati</taxon>
        <taxon>Pseudomonadota</taxon>
        <taxon>Betaproteobacteria</taxon>
        <taxon>Burkholderiales</taxon>
        <taxon>Sphaerotilaceae</taxon>
        <taxon>Roseateles</taxon>
    </lineage>
</organism>
<reference evidence="10" key="1">
    <citation type="submission" date="2022-10" db="EMBL/GenBank/DDBJ databases">
        <title>Characterization and whole genome sequencing of a new Roseateles species, isolated from fresh water.</title>
        <authorList>
            <person name="Guliayeva D.Y."/>
            <person name="Akhremchuk A.E."/>
            <person name="Sikolenko M.A."/>
            <person name="Valentovich L.N."/>
            <person name="Sidarenka A.V."/>
        </authorList>
    </citation>
    <scope>NUCLEOTIDE SEQUENCE</scope>
    <source>
        <strain evidence="10">BIM B-1768</strain>
    </source>
</reference>
<keyword evidence="6" id="KW-0624">Polysaccharide degradation</keyword>
<dbReference type="InterPro" id="IPR001547">
    <property type="entry name" value="Glyco_hydro_5"/>
</dbReference>
<keyword evidence="11" id="KW-1185">Reference proteome</keyword>
<evidence type="ECO:0000256" key="1">
    <source>
        <dbReference type="ARBA" id="ARBA00005641"/>
    </source>
</evidence>